<dbReference type="GeneID" id="75075516"/>
<dbReference type="GO" id="GO:0006654">
    <property type="term" value="P:phosphatidic acid biosynthetic process"/>
    <property type="evidence" value="ECO:0007669"/>
    <property type="project" value="TreeGrafter"/>
</dbReference>
<reference evidence="4 5" key="1">
    <citation type="submission" date="2013-08" db="EMBL/GenBank/DDBJ databases">
        <title>An opportunistic ruminal bacterium that causes liver abscesses in cattle.</title>
        <authorList>
            <person name="Benahmed F.H."/>
            <person name="Rasmussen M."/>
            <person name="Harbottle H."/>
            <person name="Soppet D."/>
            <person name="Nagaraja T.G."/>
            <person name="Davidson M."/>
        </authorList>
    </citation>
    <scope>NUCLEOTIDE SEQUENCE [LARGE SCALE GENOMIC DNA]</scope>
    <source>
        <strain evidence="4 5">B35</strain>
    </source>
</reference>
<dbReference type="OrthoDB" id="9803035at2"/>
<comment type="caution">
    <text evidence="4">The sequence shown here is derived from an EMBL/GenBank/DDBJ whole genome shotgun (WGS) entry which is preliminary data.</text>
</comment>
<dbReference type="SMART" id="SM00563">
    <property type="entry name" value="PlsC"/>
    <property type="match status" value="1"/>
</dbReference>
<evidence type="ECO:0000313" key="4">
    <source>
        <dbReference type="EMBL" id="KID49954.1"/>
    </source>
</evidence>
<keyword evidence="2 4" id="KW-0012">Acyltransferase</keyword>
<keyword evidence="1 4" id="KW-0808">Transferase</keyword>
<accession>A0A017H358</accession>
<name>A0A017H358_9FUSO</name>
<dbReference type="RefSeq" id="WP_005956698.1">
    <property type="nucleotide sequence ID" value="NZ_AOJP01000011.1"/>
</dbReference>
<evidence type="ECO:0000313" key="5">
    <source>
        <dbReference type="Proteomes" id="UP000031184"/>
    </source>
</evidence>
<dbReference type="CDD" id="cd07989">
    <property type="entry name" value="LPLAT_AGPAT-like"/>
    <property type="match status" value="1"/>
</dbReference>
<feature type="domain" description="Phospholipid/glycerol acyltransferase" evidence="3">
    <location>
        <begin position="35"/>
        <end position="154"/>
    </location>
</feature>
<gene>
    <name evidence="4" type="ORF">C095_02180</name>
</gene>
<organism evidence="4 5">
    <name type="scientific">Fusobacterium necrophorum subsp. funduliforme B35</name>
    <dbReference type="NCBI Taxonomy" id="1226633"/>
    <lineage>
        <taxon>Bacteria</taxon>
        <taxon>Fusobacteriati</taxon>
        <taxon>Fusobacteriota</taxon>
        <taxon>Fusobacteriia</taxon>
        <taxon>Fusobacteriales</taxon>
        <taxon>Fusobacteriaceae</taxon>
        <taxon>Fusobacterium</taxon>
    </lineage>
</organism>
<protein>
    <submittedName>
        <fullName evidence="4">Acyltransferase</fullName>
    </submittedName>
</protein>
<evidence type="ECO:0000256" key="1">
    <source>
        <dbReference type="ARBA" id="ARBA00022679"/>
    </source>
</evidence>
<evidence type="ECO:0000259" key="3">
    <source>
        <dbReference type="SMART" id="SM00563"/>
    </source>
</evidence>
<dbReference type="Pfam" id="PF01553">
    <property type="entry name" value="Acyltransferase"/>
    <property type="match status" value="1"/>
</dbReference>
<dbReference type="PANTHER" id="PTHR10434">
    <property type="entry name" value="1-ACYL-SN-GLYCEROL-3-PHOSPHATE ACYLTRANSFERASE"/>
    <property type="match status" value="1"/>
</dbReference>
<dbReference type="PATRIC" id="fig|1226633.4.peg.433"/>
<dbReference type="EMBL" id="AUZI01000010">
    <property type="protein sequence ID" value="KID49954.1"/>
    <property type="molecule type" value="Genomic_DNA"/>
</dbReference>
<dbReference type="Proteomes" id="UP000031184">
    <property type="component" value="Unassembled WGS sequence"/>
</dbReference>
<proteinExistence type="predicted"/>
<dbReference type="SUPFAM" id="SSF69593">
    <property type="entry name" value="Glycerol-3-phosphate (1)-acyltransferase"/>
    <property type="match status" value="1"/>
</dbReference>
<dbReference type="PANTHER" id="PTHR10434:SF11">
    <property type="entry name" value="1-ACYL-SN-GLYCEROL-3-PHOSPHATE ACYLTRANSFERASE"/>
    <property type="match status" value="1"/>
</dbReference>
<dbReference type="AlphaFoldDB" id="A0A017H358"/>
<dbReference type="GO" id="GO:0003841">
    <property type="term" value="F:1-acylglycerol-3-phosphate O-acyltransferase activity"/>
    <property type="evidence" value="ECO:0007669"/>
    <property type="project" value="TreeGrafter"/>
</dbReference>
<dbReference type="InterPro" id="IPR002123">
    <property type="entry name" value="Plipid/glycerol_acylTrfase"/>
</dbReference>
<sequence length="205" mass="23892">MIRELFYGSLVKFLCHFIIGREVEGKEILPEKGPAILIANHNSHLDALMILSLFPRNQIRNIYAVGAKDYFFRNPILSFFSKHFIGVIPLDRKVKKEEILNPIYTAIEEGKILLIFPEGTRNLKGTISPFKNGISKIAQKYPELAFYPIVLSGLRRVLAKNEKIMVPFISHIYIKPAEFYHSERHEFMDRIFQIFSQQLEHEKNM</sequence>
<evidence type="ECO:0000256" key="2">
    <source>
        <dbReference type="ARBA" id="ARBA00023315"/>
    </source>
</evidence>